<name>A0A9X2PE85_9HYPH</name>
<evidence type="ECO:0000313" key="7">
    <source>
        <dbReference type="EMBL" id="MCS0494355.1"/>
    </source>
</evidence>
<evidence type="ECO:0000259" key="4">
    <source>
        <dbReference type="Pfam" id="PF25917"/>
    </source>
</evidence>
<keyword evidence="8" id="KW-1185">Reference proteome</keyword>
<gene>
    <name evidence="7" type="ORF">NVS89_04545</name>
</gene>
<dbReference type="PANTHER" id="PTHR30469:SF11">
    <property type="entry name" value="BLL4320 PROTEIN"/>
    <property type="match status" value="1"/>
</dbReference>
<evidence type="ECO:0000256" key="1">
    <source>
        <dbReference type="ARBA" id="ARBA00009477"/>
    </source>
</evidence>
<dbReference type="Gene3D" id="2.40.30.170">
    <property type="match status" value="1"/>
</dbReference>
<dbReference type="InterPro" id="IPR058637">
    <property type="entry name" value="YknX-like_C"/>
</dbReference>
<protein>
    <submittedName>
        <fullName evidence="7">Efflux RND transporter periplasmic adaptor subunit</fullName>
    </submittedName>
</protein>
<dbReference type="GO" id="GO:1990281">
    <property type="term" value="C:efflux pump complex"/>
    <property type="evidence" value="ECO:0007669"/>
    <property type="project" value="TreeGrafter"/>
</dbReference>
<dbReference type="Pfam" id="PF25989">
    <property type="entry name" value="YknX_C"/>
    <property type="match status" value="1"/>
</dbReference>
<sequence>MRRRTGIVLCLAILAGAGVLAQQKGWLDAGLKEGLAAIEGEARAAPEPGGGTSRRVPVEVAPARASQVTTDIRSIGSLQSDESVKVASELDGRIEQIAFREGQHVKAGDALVQLDAALVKASIEETEARLELAKANYDRAQKLQKSGSGTERALDEARAELNTANALLDSQRVQIAKHTITAPFDGVVGLRSVSVGAYITAGTELVNLEKIDVLKVDFKIPEIYLRSVAVGQQVEIAVDAMPGETFSGEVYAIDPLIDVNGRALSIRARLPNPGLVLRPGLFVRVLLKGRDTRTAIFVPESAIVPRGQERLVWTVDDGKAVERKVTLGERRAGEVEVASGIDPGATVVTAGQARLRANAPVDVVSTPPDPQS</sequence>
<dbReference type="Pfam" id="PF25954">
    <property type="entry name" value="Beta-barrel_RND_2"/>
    <property type="match status" value="1"/>
</dbReference>
<dbReference type="PANTHER" id="PTHR30469">
    <property type="entry name" value="MULTIDRUG RESISTANCE PROTEIN MDTA"/>
    <property type="match status" value="1"/>
</dbReference>
<dbReference type="NCBIfam" id="TIGR01730">
    <property type="entry name" value="RND_mfp"/>
    <property type="match status" value="1"/>
</dbReference>
<evidence type="ECO:0000256" key="2">
    <source>
        <dbReference type="SAM" id="Coils"/>
    </source>
</evidence>
<dbReference type="InterPro" id="IPR058625">
    <property type="entry name" value="MdtA-like_BSH"/>
</dbReference>
<keyword evidence="2" id="KW-0175">Coiled coil</keyword>
<keyword evidence="3" id="KW-0732">Signal</keyword>
<dbReference type="GO" id="GO:0015562">
    <property type="term" value="F:efflux transmembrane transporter activity"/>
    <property type="evidence" value="ECO:0007669"/>
    <property type="project" value="TreeGrafter"/>
</dbReference>
<feature type="domain" description="Multidrug resistance protein MdtA-like barrel-sandwich hybrid" evidence="4">
    <location>
        <begin position="83"/>
        <end position="205"/>
    </location>
</feature>
<comment type="similarity">
    <text evidence="1">Belongs to the membrane fusion protein (MFP) (TC 8.A.1) family.</text>
</comment>
<evidence type="ECO:0000259" key="6">
    <source>
        <dbReference type="Pfam" id="PF25989"/>
    </source>
</evidence>
<feature type="domain" description="YknX-like C-terminal permuted SH3-like" evidence="6">
    <location>
        <begin position="296"/>
        <end position="362"/>
    </location>
</feature>
<reference evidence="7" key="1">
    <citation type="submission" date="2022-08" db="EMBL/GenBank/DDBJ databases">
        <authorList>
            <person name="Li F."/>
        </authorList>
    </citation>
    <scope>NUCLEOTIDE SEQUENCE</scope>
    <source>
        <strain evidence="7">MQZ15Z-1</strain>
    </source>
</reference>
<evidence type="ECO:0000256" key="3">
    <source>
        <dbReference type="SAM" id="SignalP"/>
    </source>
</evidence>
<evidence type="ECO:0000259" key="5">
    <source>
        <dbReference type="Pfam" id="PF25954"/>
    </source>
</evidence>
<dbReference type="SUPFAM" id="SSF111369">
    <property type="entry name" value="HlyD-like secretion proteins"/>
    <property type="match status" value="1"/>
</dbReference>
<comment type="caution">
    <text evidence="7">The sequence shown here is derived from an EMBL/GenBank/DDBJ whole genome shotgun (WGS) entry which is preliminary data.</text>
</comment>
<dbReference type="Gene3D" id="1.10.287.470">
    <property type="entry name" value="Helix hairpin bin"/>
    <property type="match status" value="1"/>
</dbReference>
<dbReference type="Proteomes" id="UP001151088">
    <property type="component" value="Unassembled WGS sequence"/>
</dbReference>
<dbReference type="Gene3D" id="2.40.420.20">
    <property type="match status" value="1"/>
</dbReference>
<feature type="domain" description="CusB-like beta-barrel" evidence="5">
    <location>
        <begin position="216"/>
        <end position="289"/>
    </location>
</feature>
<accession>A0A9X2PE85</accession>
<dbReference type="Gene3D" id="2.40.50.100">
    <property type="match status" value="1"/>
</dbReference>
<dbReference type="AlphaFoldDB" id="A0A9X2PE85"/>
<dbReference type="EMBL" id="JANTHZ010000001">
    <property type="protein sequence ID" value="MCS0494355.1"/>
    <property type="molecule type" value="Genomic_DNA"/>
</dbReference>
<dbReference type="RefSeq" id="WP_258731299.1">
    <property type="nucleotide sequence ID" value="NZ_JANTHZ010000001.1"/>
</dbReference>
<dbReference type="FunFam" id="2.40.30.170:FF:000010">
    <property type="entry name" value="Efflux RND transporter periplasmic adaptor subunit"/>
    <property type="match status" value="1"/>
</dbReference>
<organism evidence="7 8">
    <name type="scientific">Ancylobacter mangrovi</name>
    <dbReference type="NCBI Taxonomy" id="2972472"/>
    <lineage>
        <taxon>Bacteria</taxon>
        <taxon>Pseudomonadati</taxon>
        <taxon>Pseudomonadota</taxon>
        <taxon>Alphaproteobacteria</taxon>
        <taxon>Hyphomicrobiales</taxon>
        <taxon>Xanthobacteraceae</taxon>
        <taxon>Ancylobacter</taxon>
    </lineage>
</organism>
<dbReference type="InterPro" id="IPR006143">
    <property type="entry name" value="RND_pump_MFP"/>
</dbReference>
<feature type="coiled-coil region" evidence="2">
    <location>
        <begin position="116"/>
        <end position="174"/>
    </location>
</feature>
<dbReference type="InterPro" id="IPR058792">
    <property type="entry name" value="Beta-barrel_RND_2"/>
</dbReference>
<evidence type="ECO:0000313" key="8">
    <source>
        <dbReference type="Proteomes" id="UP001151088"/>
    </source>
</evidence>
<feature type="signal peptide" evidence="3">
    <location>
        <begin position="1"/>
        <end position="21"/>
    </location>
</feature>
<feature type="chain" id="PRO_5040867691" evidence="3">
    <location>
        <begin position="22"/>
        <end position="372"/>
    </location>
</feature>
<dbReference type="Pfam" id="PF25917">
    <property type="entry name" value="BSH_RND"/>
    <property type="match status" value="1"/>
</dbReference>
<proteinExistence type="inferred from homology"/>